<gene>
    <name evidence="1" type="ORF">H9861_00415</name>
</gene>
<reference evidence="1" key="2">
    <citation type="submission" date="2021-04" db="EMBL/GenBank/DDBJ databases">
        <authorList>
            <person name="Gilroy R."/>
        </authorList>
    </citation>
    <scope>NUCLEOTIDE SEQUENCE</scope>
    <source>
        <strain evidence="1">6627</strain>
    </source>
</reference>
<organism evidence="1 2">
    <name type="scientific">Candidatus Ligilactobacillus excrementigallinarum</name>
    <dbReference type="NCBI Taxonomy" id="2838641"/>
    <lineage>
        <taxon>Bacteria</taxon>
        <taxon>Bacillati</taxon>
        <taxon>Bacillota</taxon>
        <taxon>Bacilli</taxon>
        <taxon>Lactobacillales</taxon>
        <taxon>Lactobacillaceae</taxon>
        <taxon>Ligilactobacillus</taxon>
    </lineage>
</organism>
<dbReference type="Pfam" id="PF13743">
    <property type="entry name" value="Thioredoxin_5"/>
    <property type="match status" value="1"/>
</dbReference>
<comment type="caution">
    <text evidence="1">The sequence shown here is derived from an EMBL/GenBank/DDBJ whole genome shotgun (WGS) entry which is preliminary data.</text>
</comment>
<dbReference type="SUPFAM" id="SSF52833">
    <property type="entry name" value="Thioredoxin-like"/>
    <property type="match status" value="1"/>
</dbReference>
<sequence>MLEVYLFINPISETCYQTEKKIINLIEQSDIKIRFRVLPLLTLSTVKYAMEKAGLPSAMRNTVVDTLYHASLDYEAALFQGQKRGRNFLLNIQEHTLENNFKYTDSMVEKIAQRSDLDWKLFKEDRHSDLTVKTFRKDQQIAAEMKITTYPTVVVTNTNCPEYAFSIDPAKSFAILENLVMHPAEFTKKTSNHVQYLHSAKLKG</sequence>
<reference evidence="1" key="1">
    <citation type="journal article" date="2021" name="PeerJ">
        <title>Extensive microbial diversity within the chicken gut microbiome revealed by metagenomics and culture.</title>
        <authorList>
            <person name="Gilroy R."/>
            <person name="Ravi A."/>
            <person name="Getino M."/>
            <person name="Pursley I."/>
            <person name="Horton D.L."/>
            <person name="Alikhan N.F."/>
            <person name="Baker D."/>
            <person name="Gharbi K."/>
            <person name="Hall N."/>
            <person name="Watson M."/>
            <person name="Adriaenssens E.M."/>
            <person name="Foster-Nyarko E."/>
            <person name="Jarju S."/>
            <person name="Secka A."/>
            <person name="Antonio M."/>
            <person name="Oren A."/>
            <person name="Chaudhuri R.R."/>
            <person name="La Ragione R."/>
            <person name="Hildebrand F."/>
            <person name="Pallen M.J."/>
        </authorList>
    </citation>
    <scope>NUCLEOTIDE SEQUENCE</scope>
    <source>
        <strain evidence="1">6627</strain>
    </source>
</reference>
<evidence type="ECO:0000313" key="1">
    <source>
        <dbReference type="EMBL" id="HIX01206.1"/>
    </source>
</evidence>
<name>A0A9D1UVL8_9LACO</name>
<proteinExistence type="predicted"/>
<dbReference type="InterPro" id="IPR036249">
    <property type="entry name" value="Thioredoxin-like_sf"/>
</dbReference>
<protein>
    <submittedName>
        <fullName evidence="1">DsbA family protein</fullName>
    </submittedName>
</protein>
<dbReference type="Gene3D" id="3.40.30.10">
    <property type="entry name" value="Glutaredoxin"/>
    <property type="match status" value="1"/>
</dbReference>
<dbReference type="EMBL" id="DXFP01000006">
    <property type="protein sequence ID" value="HIX01206.1"/>
    <property type="molecule type" value="Genomic_DNA"/>
</dbReference>
<dbReference type="AlphaFoldDB" id="A0A9D1UVL8"/>
<evidence type="ECO:0000313" key="2">
    <source>
        <dbReference type="Proteomes" id="UP000823963"/>
    </source>
</evidence>
<accession>A0A9D1UVL8</accession>
<dbReference type="Proteomes" id="UP000823963">
    <property type="component" value="Unassembled WGS sequence"/>
</dbReference>